<reference evidence="1 2" key="1">
    <citation type="journal article" date="2024" name="J Genomics">
        <title>Draft genome sequencing and assembly of Favolaschia claudopus CIRM-BRFM 2984 isolated from oak limbs.</title>
        <authorList>
            <person name="Navarro D."/>
            <person name="Drula E."/>
            <person name="Chaduli D."/>
            <person name="Cazenave R."/>
            <person name="Ahrendt S."/>
            <person name="Wang J."/>
            <person name="Lipzen A."/>
            <person name="Daum C."/>
            <person name="Barry K."/>
            <person name="Grigoriev I.V."/>
            <person name="Favel A."/>
            <person name="Rosso M.N."/>
            <person name="Martin F."/>
        </authorList>
    </citation>
    <scope>NUCLEOTIDE SEQUENCE [LARGE SCALE GENOMIC DNA]</scope>
    <source>
        <strain evidence="1 2">CIRM-BRFM 2984</strain>
    </source>
</reference>
<dbReference type="AlphaFoldDB" id="A0AAV9ZXY2"/>
<organism evidence="1 2">
    <name type="scientific">Favolaschia claudopus</name>
    <dbReference type="NCBI Taxonomy" id="2862362"/>
    <lineage>
        <taxon>Eukaryota</taxon>
        <taxon>Fungi</taxon>
        <taxon>Dikarya</taxon>
        <taxon>Basidiomycota</taxon>
        <taxon>Agaricomycotina</taxon>
        <taxon>Agaricomycetes</taxon>
        <taxon>Agaricomycetidae</taxon>
        <taxon>Agaricales</taxon>
        <taxon>Marasmiineae</taxon>
        <taxon>Mycenaceae</taxon>
        <taxon>Favolaschia</taxon>
    </lineage>
</organism>
<evidence type="ECO:0000313" key="1">
    <source>
        <dbReference type="EMBL" id="KAK6996107.1"/>
    </source>
</evidence>
<gene>
    <name evidence="1" type="ORF">R3P38DRAFT_2480378</name>
</gene>
<evidence type="ECO:0000313" key="2">
    <source>
        <dbReference type="Proteomes" id="UP001362999"/>
    </source>
</evidence>
<feature type="non-terminal residue" evidence="1">
    <location>
        <position position="1"/>
    </location>
</feature>
<protein>
    <submittedName>
        <fullName evidence="1">Uncharacterized protein</fullName>
    </submittedName>
</protein>
<accession>A0AAV9ZXY2</accession>
<sequence length="138" mass="15209">KHGYCLMIDGLHLCQRCRWHRPTNLILGLCREHSGDLDLSMDSIDSVLAVLEAVHGDSPTCHYGREATVAAVAPFSSEDYHGLPIVQTQTCKSEKGPGFANLLSSIMEQWELNATDNADIWVLGIDGDAVFREGSRRV</sequence>
<proteinExistence type="predicted"/>
<keyword evidence="2" id="KW-1185">Reference proteome</keyword>
<name>A0AAV9ZXY2_9AGAR</name>
<dbReference type="EMBL" id="JAWWNJ010000099">
    <property type="protein sequence ID" value="KAK6996107.1"/>
    <property type="molecule type" value="Genomic_DNA"/>
</dbReference>
<dbReference type="Proteomes" id="UP001362999">
    <property type="component" value="Unassembled WGS sequence"/>
</dbReference>
<feature type="non-terminal residue" evidence="1">
    <location>
        <position position="138"/>
    </location>
</feature>
<comment type="caution">
    <text evidence="1">The sequence shown here is derived from an EMBL/GenBank/DDBJ whole genome shotgun (WGS) entry which is preliminary data.</text>
</comment>